<dbReference type="GO" id="GO:0036064">
    <property type="term" value="C:ciliary basal body"/>
    <property type="evidence" value="ECO:0007669"/>
    <property type="project" value="TreeGrafter"/>
</dbReference>
<evidence type="ECO:0000256" key="4">
    <source>
        <dbReference type="ARBA" id="ARBA00022473"/>
    </source>
</evidence>
<dbReference type="GO" id="GO:0035721">
    <property type="term" value="P:intraciliary retrograde transport"/>
    <property type="evidence" value="ECO:0007669"/>
    <property type="project" value="InterPro"/>
</dbReference>
<comment type="subcellular location">
    <subcellularLocation>
        <location evidence="1">Cytoplasm</location>
        <location evidence="1">Cytoskeleton</location>
        <location evidence="1">Cilium basal body</location>
    </subcellularLocation>
</comment>
<proteinExistence type="inferred from homology"/>
<evidence type="ECO:0000256" key="10">
    <source>
        <dbReference type="ARBA" id="ARBA00023175"/>
    </source>
</evidence>
<comment type="caution">
    <text evidence="14">The sequence shown here is derived from an EMBL/GenBank/DDBJ whole genome shotgun (WGS) entry which is preliminary data.</text>
</comment>
<dbReference type="InterPro" id="IPR040045">
    <property type="entry name" value="DYNC2LI1"/>
</dbReference>
<keyword evidence="8" id="KW-0243">Dynein</keyword>
<dbReference type="GO" id="GO:0035735">
    <property type="term" value="P:intraciliary transport involved in cilium assembly"/>
    <property type="evidence" value="ECO:0007669"/>
    <property type="project" value="InterPro"/>
</dbReference>
<dbReference type="GO" id="GO:0005868">
    <property type="term" value="C:cytoplasmic dynein complex"/>
    <property type="evidence" value="ECO:0007669"/>
    <property type="project" value="InterPro"/>
</dbReference>
<comment type="similarity">
    <text evidence="2">Belongs to the dynein light intermediate chain family.</text>
</comment>
<dbReference type="GO" id="GO:0005930">
    <property type="term" value="C:axoneme"/>
    <property type="evidence" value="ECO:0007669"/>
    <property type="project" value="TreeGrafter"/>
</dbReference>
<evidence type="ECO:0000256" key="12">
    <source>
        <dbReference type="ARBA" id="ARBA00023273"/>
    </source>
</evidence>
<keyword evidence="5" id="KW-0963">Cytoplasm</keyword>
<keyword evidence="6" id="KW-0493">Microtubule</keyword>
<evidence type="ECO:0000256" key="5">
    <source>
        <dbReference type="ARBA" id="ARBA00022490"/>
    </source>
</evidence>
<evidence type="ECO:0000256" key="1">
    <source>
        <dbReference type="ARBA" id="ARBA00004120"/>
    </source>
</evidence>
<protein>
    <recommendedName>
        <fullName evidence="3">Cytoplasmic dynein 2 light intermediate chain 1</fullName>
    </recommendedName>
</protein>
<evidence type="ECO:0000313" key="14">
    <source>
        <dbReference type="EMBL" id="KAK3286931.1"/>
    </source>
</evidence>
<keyword evidence="9" id="KW-0969">Cilium</keyword>
<dbReference type="SUPFAM" id="SSF52540">
    <property type="entry name" value="P-loop containing nucleoside triphosphate hydrolases"/>
    <property type="match status" value="1"/>
</dbReference>
<dbReference type="EMBL" id="LGRX02001084">
    <property type="protein sequence ID" value="KAK3286931.1"/>
    <property type="molecule type" value="Genomic_DNA"/>
</dbReference>
<evidence type="ECO:0000256" key="7">
    <source>
        <dbReference type="ARBA" id="ARBA00022794"/>
    </source>
</evidence>
<dbReference type="PANTHER" id="PTHR13236">
    <property type="entry name" value="DYNEIN 2 LIGHT INTERMEDIATE CHAIN, ISOFORM 2"/>
    <property type="match status" value="1"/>
</dbReference>
<evidence type="ECO:0000313" key="15">
    <source>
        <dbReference type="Proteomes" id="UP001190700"/>
    </source>
</evidence>
<dbReference type="GO" id="GO:0005874">
    <property type="term" value="C:microtubule"/>
    <property type="evidence" value="ECO:0007669"/>
    <property type="project" value="UniProtKB-KW"/>
</dbReference>
<accession>A0AAE0GZD9</accession>
<sequence length="400" mass="43744">MAAAAESNIPFGPGKNNLWTKIIEHNKNLAKQPGGDAVRPDAILYFVGSRQGGKSTLLNRFLYPDKTDTPKATEGLEYTYARKSVSTNIERKDIAHIWEIAGTEKLSNEISACENIFLGMRQVATAVVVIVVDLSNPASVLPTLEYWLDKVKAKTGATYEKLERRGSKLPEQLKLRAKKVFGSSHEDANSVVHTGISLVVAATKYDTFKDGDAEVRKIMSRTLRYFAHTHGAGLVYMGGLQNDKGQNPKDLQEYRAQLNNFRALLNHLVFTGPDRKITGKVPVETDHMKQICIPSGTDKLKDVGRPRGGGDNAEGAHAEWKAVFEKLYPPVPKASDTDWSFDTEQYAEAVVDSVIQQKNAELAAYKKQQAAQSAQSRAARAGGATAAPRGARTAAPPPKK</sequence>
<dbReference type="PANTHER" id="PTHR13236:SF0">
    <property type="entry name" value="CYTOPLASMIC DYNEIN 2 LIGHT INTERMEDIATE CHAIN 1"/>
    <property type="match status" value="1"/>
</dbReference>
<keyword evidence="15" id="KW-1185">Reference proteome</keyword>
<keyword evidence="4" id="KW-0217">Developmental protein</keyword>
<feature type="region of interest" description="Disordered" evidence="13">
    <location>
        <begin position="367"/>
        <end position="400"/>
    </location>
</feature>
<evidence type="ECO:0000256" key="6">
    <source>
        <dbReference type="ARBA" id="ARBA00022701"/>
    </source>
</evidence>
<feature type="compositionally biased region" description="Low complexity" evidence="13">
    <location>
        <begin position="367"/>
        <end position="394"/>
    </location>
</feature>
<keyword evidence="11" id="KW-0206">Cytoskeleton</keyword>
<dbReference type="Proteomes" id="UP001190700">
    <property type="component" value="Unassembled WGS sequence"/>
</dbReference>
<dbReference type="AlphaFoldDB" id="A0AAE0GZD9"/>
<dbReference type="Pfam" id="PF08477">
    <property type="entry name" value="Roc"/>
    <property type="match status" value="1"/>
</dbReference>
<evidence type="ECO:0000256" key="9">
    <source>
        <dbReference type="ARBA" id="ARBA00023069"/>
    </source>
</evidence>
<organism evidence="14 15">
    <name type="scientific">Cymbomonas tetramitiformis</name>
    <dbReference type="NCBI Taxonomy" id="36881"/>
    <lineage>
        <taxon>Eukaryota</taxon>
        <taxon>Viridiplantae</taxon>
        <taxon>Chlorophyta</taxon>
        <taxon>Pyramimonadophyceae</taxon>
        <taxon>Pyramimonadales</taxon>
        <taxon>Pyramimonadaceae</taxon>
        <taxon>Cymbomonas</taxon>
    </lineage>
</organism>
<evidence type="ECO:0000256" key="3">
    <source>
        <dbReference type="ARBA" id="ARBA00018863"/>
    </source>
</evidence>
<evidence type="ECO:0000256" key="11">
    <source>
        <dbReference type="ARBA" id="ARBA00023212"/>
    </source>
</evidence>
<evidence type="ECO:0000256" key="13">
    <source>
        <dbReference type="SAM" id="MobiDB-lite"/>
    </source>
</evidence>
<dbReference type="InterPro" id="IPR027417">
    <property type="entry name" value="P-loop_NTPase"/>
</dbReference>
<keyword evidence="12" id="KW-0966">Cell projection</keyword>
<reference evidence="14 15" key="1">
    <citation type="journal article" date="2015" name="Genome Biol. Evol.">
        <title>Comparative Genomics of a Bacterivorous Green Alga Reveals Evolutionary Causalities and Consequences of Phago-Mixotrophic Mode of Nutrition.</title>
        <authorList>
            <person name="Burns J.A."/>
            <person name="Paasch A."/>
            <person name="Narechania A."/>
            <person name="Kim E."/>
        </authorList>
    </citation>
    <scope>NUCLEOTIDE SEQUENCE [LARGE SCALE GENOMIC DNA]</scope>
    <source>
        <strain evidence="14 15">PLY_AMNH</strain>
    </source>
</reference>
<keyword evidence="10" id="KW-0505">Motor protein</keyword>
<evidence type="ECO:0000256" key="2">
    <source>
        <dbReference type="ARBA" id="ARBA00006831"/>
    </source>
</evidence>
<dbReference type="Gene3D" id="3.40.50.300">
    <property type="entry name" value="P-loop containing nucleotide triphosphate hydrolases"/>
    <property type="match status" value="1"/>
</dbReference>
<dbReference type="GO" id="GO:0045504">
    <property type="term" value="F:dynein heavy chain binding"/>
    <property type="evidence" value="ECO:0007669"/>
    <property type="project" value="TreeGrafter"/>
</dbReference>
<gene>
    <name evidence="14" type="ORF">CYMTET_5539</name>
</gene>
<keyword evidence="7" id="KW-0970">Cilium biogenesis/degradation</keyword>
<evidence type="ECO:0000256" key="8">
    <source>
        <dbReference type="ARBA" id="ARBA00023017"/>
    </source>
</evidence>
<name>A0AAE0GZD9_9CHLO</name>